<evidence type="ECO:0000313" key="2">
    <source>
        <dbReference type="Proteomes" id="UP000294697"/>
    </source>
</evidence>
<organism evidence="1 2">
    <name type="scientific">Halanaerobium saccharolyticum</name>
    <dbReference type="NCBI Taxonomy" id="43595"/>
    <lineage>
        <taxon>Bacteria</taxon>
        <taxon>Bacillati</taxon>
        <taxon>Bacillota</taxon>
        <taxon>Clostridia</taxon>
        <taxon>Halanaerobiales</taxon>
        <taxon>Halanaerobiaceae</taxon>
        <taxon>Halanaerobium</taxon>
    </lineage>
</organism>
<dbReference type="NCBIfam" id="TIGR04255">
    <property type="entry name" value="sporadTIGR04255"/>
    <property type="match status" value="1"/>
</dbReference>
<protein>
    <submittedName>
        <fullName evidence="1">Uncharacterized protein (TIGR04255 family)</fullName>
    </submittedName>
</protein>
<dbReference type="EMBL" id="SODA01000002">
    <property type="protein sequence ID" value="TDW07256.1"/>
    <property type="molecule type" value="Genomic_DNA"/>
</dbReference>
<dbReference type="Proteomes" id="UP000294697">
    <property type="component" value="Unassembled WGS sequence"/>
</dbReference>
<dbReference type="InterPro" id="IPR026349">
    <property type="entry name" value="CHP04255"/>
</dbReference>
<dbReference type="AlphaFoldDB" id="A0A4R7Z8R9"/>
<comment type="caution">
    <text evidence="1">The sequence shown here is derived from an EMBL/GenBank/DDBJ whole genome shotgun (WGS) entry which is preliminary data.</text>
</comment>
<accession>A0A4R7Z8R9</accession>
<gene>
    <name evidence="1" type="ORF">C8C77_10256</name>
</gene>
<proteinExistence type="predicted"/>
<sequence length="241" mass="28993">MTEVYPNSFLAEVLFEVNFESNEDWDWTIPSEYYNEIKEVFSKKKQEKGLIFNIENKDEDFYLNNPATEETNKLIFINEEEQIFIQITPQTFTINFLEYNKWVNFRSKVKKYFDKYKKMLPEVKILDMKLRYINKFEKQSFSSDYSNYFKIAPKLPIDKKSNKFLIKNELEYSELDSKLYLTVGNPLTDVNFIVLDFNFMTTNPENIKEYNNWLDKAHESIKTAFESCITDKTREILNKEV</sequence>
<dbReference type="OrthoDB" id="7107919at2"/>
<reference evidence="1 2" key="1">
    <citation type="submission" date="2019-03" db="EMBL/GenBank/DDBJ databases">
        <title>Subsurface microbial communities from deep shales in Ohio and West Virginia, USA.</title>
        <authorList>
            <person name="Wrighton K."/>
        </authorList>
    </citation>
    <scope>NUCLEOTIDE SEQUENCE [LARGE SCALE GENOMIC DNA]</scope>
    <source>
        <strain evidence="1 2">MSL9.2</strain>
    </source>
</reference>
<dbReference type="RefSeq" id="WP_111572084.1">
    <property type="nucleotide sequence ID" value="NZ_QLME01000009.1"/>
</dbReference>
<name>A0A4R7Z8R9_9FIRM</name>
<evidence type="ECO:0000313" key="1">
    <source>
        <dbReference type="EMBL" id="TDW07256.1"/>
    </source>
</evidence>